<dbReference type="PANTHER" id="PTHR37316:SF3">
    <property type="entry name" value="TEICHOIC ACID GLYCEROL-PHOSPHATE TRANSFERASE"/>
    <property type="match status" value="1"/>
</dbReference>
<feature type="transmembrane region" description="Helical" evidence="1">
    <location>
        <begin position="7"/>
        <end position="27"/>
    </location>
</feature>
<dbReference type="InterPro" id="IPR051612">
    <property type="entry name" value="Teichoic_Acid_Biosynth"/>
</dbReference>
<dbReference type="InterPro" id="IPR043148">
    <property type="entry name" value="TagF_C"/>
</dbReference>
<keyword evidence="1" id="KW-1133">Transmembrane helix</keyword>
<dbReference type="SUPFAM" id="SSF53756">
    <property type="entry name" value="UDP-Glycosyltransferase/glycogen phosphorylase"/>
    <property type="match status" value="1"/>
</dbReference>
<evidence type="ECO:0000313" key="2">
    <source>
        <dbReference type="EMBL" id="MCG4609944.1"/>
    </source>
</evidence>
<dbReference type="Pfam" id="PF04464">
    <property type="entry name" value="Glyphos_transf"/>
    <property type="match status" value="1"/>
</dbReference>
<dbReference type="EMBL" id="JAKNHQ010000003">
    <property type="protein sequence ID" value="MCG4609944.1"/>
    <property type="molecule type" value="Genomic_DNA"/>
</dbReference>
<keyword evidence="1" id="KW-0472">Membrane</keyword>
<dbReference type="RefSeq" id="WP_237966417.1">
    <property type="nucleotide sequence ID" value="NZ_JAKNHQ010000003.1"/>
</dbReference>
<keyword evidence="1" id="KW-0812">Transmembrane</keyword>
<dbReference type="Proteomes" id="UP001298681">
    <property type="component" value="Unassembled WGS sequence"/>
</dbReference>
<keyword evidence="3" id="KW-1185">Reference proteome</keyword>
<proteinExistence type="predicted"/>
<sequence length="389" mass="45706">MKRFCRYIRYAGMLFRYALALLIGIFARHTPAYRDLWLFAERGYDAQDNAFFLFQFVRQKHPEIHAAYLIGRECPDYGNIIRLGKAIEPGSFSHYLAFACAKVKISTHIMGYSPHMYLFTKLDSHRLVPGRKVFLQHGILFNHIPTLYYPRIRVNLFVCSAEREYQAILDHYGHPQGVVQPIGLCRYDHLFQEHTEKRQILILPTWRAALRDCSREAFQASAYFHFFDSLLRHPQMAEFLEQYHYTLLAQLHPEMQRFAACFSSVHPRIKIQATNTQNVQQLLLESKLLITDYSSIFFDFAYLGKPLAYYAFDEAYFFATHYQRGYFDLEEDGFGPVCRNPDEVLQFIKERLADNMRVPALYRARAKGFFPPRRTDHCSRTVSAIRALL</sequence>
<comment type="caution">
    <text evidence="2">The sequence shown here is derived from an EMBL/GenBank/DDBJ whole genome shotgun (WGS) entry which is preliminary data.</text>
</comment>
<dbReference type="InterPro" id="IPR007554">
    <property type="entry name" value="Glycerophosphate_synth"/>
</dbReference>
<reference evidence="2 3" key="1">
    <citation type="submission" date="2022-01" db="EMBL/GenBank/DDBJ databases">
        <title>Collection of gut derived symbiotic bacterial strains cultured from healthy donors.</title>
        <authorList>
            <person name="Lin H."/>
            <person name="Kohout C."/>
            <person name="Waligurski E."/>
            <person name="Pamer E.G."/>
        </authorList>
    </citation>
    <scope>NUCLEOTIDE SEQUENCE [LARGE SCALE GENOMIC DNA]</scope>
    <source>
        <strain evidence="2 3">DFI.7.58</strain>
    </source>
</reference>
<gene>
    <name evidence="2" type="ORF">L0P57_03185</name>
</gene>
<protein>
    <submittedName>
        <fullName evidence="2">CDP-glycerol glycerophosphotransferase family protein</fullName>
    </submittedName>
</protein>
<evidence type="ECO:0000256" key="1">
    <source>
        <dbReference type="SAM" id="Phobius"/>
    </source>
</evidence>
<organism evidence="2 3">
    <name type="scientific">Anaeromassilibacillus senegalensis</name>
    <dbReference type="NCBI Taxonomy" id="1673717"/>
    <lineage>
        <taxon>Bacteria</taxon>
        <taxon>Bacillati</taxon>
        <taxon>Bacillota</taxon>
        <taxon>Clostridia</taxon>
        <taxon>Eubacteriales</taxon>
        <taxon>Acutalibacteraceae</taxon>
        <taxon>Anaeromassilibacillus</taxon>
    </lineage>
</organism>
<name>A0ABS9MHP4_9FIRM</name>
<dbReference type="Gene3D" id="3.40.50.12580">
    <property type="match status" value="1"/>
</dbReference>
<dbReference type="PANTHER" id="PTHR37316">
    <property type="entry name" value="TEICHOIC ACID GLYCEROL-PHOSPHATE PRIMASE"/>
    <property type="match status" value="1"/>
</dbReference>
<evidence type="ECO:0000313" key="3">
    <source>
        <dbReference type="Proteomes" id="UP001298681"/>
    </source>
</evidence>
<accession>A0ABS9MHP4</accession>